<keyword evidence="3 4" id="KW-0732">Signal</keyword>
<comment type="subcellular location">
    <subcellularLocation>
        <location evidence="4">Periplasm</location>
    </subcellularLocation>
    <subcellularLocation>
        <location evidence="4">Secreted</location>
    </subcellularLocation>
</comment>
<keyword evidence="4" id="KW-0592">Phosphate transport</keyword>
<keyword evidence="4" id="KW-0574">Periplasm</keyword>
<dbReference type="EMBL" id="JACJJC010000003">
    <property type="protein sequence ID" value="MBM6703521.1"/>
    <property type="molecule type" value="Genomic_DNA"/>
</dbReference>
<evidence type="ECO:0000256" key="1">
    <source>
        <dbReference type="ARBA" id="ARBA00008725"/>
    </source>
</evidence>
<evidence type="ECO:0000259" key="5">
    <source>
        <dbReference type="Pfam" id="PF12849"/>
    </source>
</evidence>
<accession>A0ABS2DQ97</accession>
<evidence type="ECO:0000313" key="7">
    <source>
        <dbReference type="Proteomes" id="UP000715095"/>
    </source>
</evidence>
<dbReference type="InterPro" id="IPR050811">
    <property type="entry name" value="Phosphate_ABC_transporter"/>
</dbReference>
<feature type="chain" id="PRO_5045001524" description="Phosphate-binding protein" evidence="4">
    <location>
        <begin position="23"/>
        <end position="272"/>
    </location>
</feature>
<comment type="similarity">
    <text evidence="1 4">Belongs to the PstS family.</text>
</comment>
<comment type="caution">
    <text evidence="6">The sequence shown here is derived from an EMBL/GenBank/DDBJ whole genome shotgun (WGS) entry which is preliminary data.</text>
</comment>
<protein>
    <recommendedName>
        <fullName evidence="4">Phosphate-binding protein</fullName>
    </recommendedName>
</protein>
<dbReference type="Pfam" id="PF12849">
    <property type="entry name" value="PBP_like_2"/>
    <property type="match status" value="1"/>
</dbReference>
<feature type="signal peptide" evidence="4">
    <location>
        <begin position="1"/>
        <end position="22"/>
    </location>
</feature>
<keyword evidence="2 4" id="KW-0813">Transport</keyword>
<name>A0ABS2DQ97_9BURK</name>
<feature type="domain" description="PBP" evidence="5">
    <location>
        <begin position="19"/>
        <end position="255"/>
    </location>
</feature>
<proteinExistence type="inferred from homology"/>
<dbReference type="NCBIfam" id="TIGR02136">
    <property type="entry name" value="ptsS_2"/>
    <property type="match status" value="1"/>
</dbReference>
<dbReference type="PANTHER" id="PTHR30570">
    <property type="entry name" value="PERIPLASMIC PHOSPHATE BINDING COMPONENT OF PHOSPHATE ABC TRANSPORTER"/>
    <property type="match status" value="1"/>
</dbReference>
<dbReference type="InterPro" id="IPR024370">
    <property type="entry name" value="PBP_domain"/>
</dbReference>
<dbReference type="PANTHER" id="PTHR30570:SF1">
    <property type="entry name" value="PHOSPHATE-BINDING PROTEIN PSTS"/>
    <property type="match status" value="1"/>
</dbReference>
<keyword evidence="7" id="KW-1185">Reference proteome</keyword>
<gene>
    <name evidence="6" type="ORF">H6A60_03290</name>
</gene>
<dbReference type="SUPFAM" id="SSF53850">
    <property type="entry name" value="Periplasmic binding protein-like II"/>
    <property type="match status" value="1"/>
</dbReference>
<sequence>MKNIAALGALCAMAGVVGAAQAETVTVNGSTTVLPAMQLVAEGFMKANPNVTITISGTGSGNGIKALMDNTTDIAMSSRDLKKKEADDLAKAGHKPVRFTVAYDAIIPVVNNKNAVKELTIEQLRDIYAGKIRDWKEVGGAAAPIVVIGRDTSSGTFECFQELVMGKTRVSPRALLQSSSGGVVQAVAGNPNAIGYIGIGYLDNQTHGLTINGVAPSLDAAKNKTWPISRDLFLFTAGEPAGAAKQVIDFMLSAEGQKDVEKAGFVPVPSAK</sequence>
<evidence type="ECO:0000256" key="3">
    <source>
        <dbReference type="ARBA" id="ARBA00022729"/>
    </source>
</evidence>
<comment type="function">
    <text evidence="4">Involved in the system for phosphate transport across the cytoplasmic membrane.</text>
</comment>
<dbReference type="Proteomes" id="UP000715095">
    <property type="component" value="Unassembled WGS sequence"/>
</dbReference>
<dbReference type="Gene3D" id="3.40.190.10">
    <property type="entry name" value="Periplasmic binding protein-like II"/>
    <property type="match status" value="2"/>
</dbReference>
<evidence type="ECO:0000256" key="4">
    <source>
        <dbReference type="RuleBase" id="RU367119"/>
    </source>
</evidence>
<dbReference type="InterPro" id="IPR011862">
    <property type="entry name" value="Phos-bd"/>
</dbReference>
<keyword evidence="4" id="KW-0964">Secreted</keyword>
<dbReference type="CDD" id="cd13653">
    <property type="entry name" value="PBP2_phosphate_like_1"/>
    <property type="match status" value="1"/>
</dbReference>
<organism evidence="6 7">
    <name type="scientific">Sutterella massiliensis</name>
    <dbReference type="NCBI Taxonomy" id="1816689"/>
    <lineage>
        <taxon>Bacteria</taxon>
        <taxon>Pseudomonadati</taxon>
        <taxon>Pseudomonadota</taxon>
        <taxon>Betaproteobacteria</taxon>
        <taxon>Burkholderiales</taxon>
        <taxon>Sutterellaceae</taxon>
        <taxon>Sutterella</taxon>
    </lineage>
</organism>
<evidence type="ECO:0000256" key="2">
    <source>
        <dbReference type="ARBA" id="ARBA00022448"/>
    </source>
</evidence>
<evidence type="ECO:0000313" key="6">
    <source>
        <dbReference type="EMBL" id="MBM6703521.1"/>
    </source>
</evidence>
<reference evidence="6 7" key="1">
    <citation type="journal article" date="2021" name="Sci. Rep.">
        <title>The distribution of antibiotic resistance genes in chicken gut microbiota commensals.</title>
        <authorList>
            <person name="Juricova H."/>
            <person name="Matiasovicova J."/>
            <person name="Kubasova T."/>
            <person name="Cejkova D."/>
            <person name="Rychlik I."/>
        </authorList>
    </citation>
    <scope>NUCLEOTIDE SEQUENCE [LARGE SCALE GENOMIC DNA]</scope>
    <source>
        <strain evidence="6 7">An829</strain>
    </source>
</reference>